<accession>A0AAV7SNV9</accession>
<sequence>MQNAGPKSHATTVALVPPHLLGPFGPRLCLQLGGCQASCRSTHLPSASQPRLLQLVGRARVPHGSLALPRRRGLVPGGYNHSERHNCRLTGSPRAALQAHQPPPIAARQAGPAHPLPLLPPGGRTSAFSAWGQISFPGTTTATRQVLESRAGSLSPRGRSVVDEAPPPRVPLPRLHKARLERRPPGPSSSLFRPTHRLFGSAHSVQAAALRSGARGAASAPGCHFGHRTGPSRLRVCGHRHVAFNRSPGYQLAREPAGAIGGEHQDGIVKASAGG</sequence>
<evidence type="ECO:0000256" key="1">
    <source>
        <dbReference type="SAM" id="MobiDB-lite"/>
    </source>
</evidence>
<protein>
    <submittedName>
        <fullName evidence="2">Uncharacterized protein</fullName>
    </submittedName>
</protein>
<organism evidence="2 3">
    <name type="scientific">Pleurodeles waltl</name>
    <name type="common">Iberian ribbed newt</name>
    <dbReference type="NCBI Taxonomy" id="8319"/>
    <lineage>
        <taxon>Eukaryota</taxon>
        <taxon>Metazoa</taxon>
        <taxon>Chordata</taxon>
        <taxon>Craniata</taxon>
        <taxon>Vertebrata</taxon>
        <taxon>Euteleostomi</taxon>
        <taxon>Amphibia</taxon>
        <taxon>Batrachia</taxon>
        <taxon>Caudata</taxon>
        <taxon>Salamandroidea</taxon>
        <taxon>Salamandridae</taxon>
        <taxon>Pleurodelinae</taxon>
        <taxon>Pleurodeles</taxon>
    </lineage>
</organism>
<comment type="caution">
    <text evidence="2">The sequence shown here is derived from an EMBL/GenBank/DDBJ whole genome shotgun (WGS) entry which is preliminary data.</text>
</comment>
<dbReference type="AlphaFoldDB" id="A0AAV7SNV9"/>
<feature type="region of interest" description="Disordered" evidence="1">
    <location>
        <begin position="148"/>
        <end position="172"/>
    </location>
</feature>
<evidence type="ECO:0000313" key="2">
    <source>
        <dbReference type="EMBL" id="KAJ1165755.1"/>
    </source>
</evidence>
<keyword evidence="3" id="KW-1185">Reference proteome</keyword>
<dbReference type="Proteomes" id="UP001066276">
    <property type="component" value="Chromosome 4_2"/>
</dbReference>
<name>A0AAV7SNV9_PLEWA</name>
<evidence type="ECO:0000313" key="3">
    <source>
        <dbReference type="Proteomes" id="UP001066276"/>
    </source>
</evidence>
<gene>
    <name evidence="2" type="ORF">NDU88_006172</name>
</gene>
<reference evidence="2" key="1">
    <citation type="journal article" date="2022" name="bioRxiv">
        <title>Sequencing and chromosome-scale assembly of the giantPleurodeles waltlgenome.</title>
        <authorList>
            <person name="Brown T."/>
            <person name="Elewa A."/>
            <person name="Iarovenko S."/>
            <person name="Subramanian E."/>
            <person name="Araus A.J."/>
            <person name="Petzold A."/>
            <person name="Susuki M."/>
            <person name="Suzuki K.-i.T."/>
            <person name="Hayashi T."/>
            <person name="Toyoda A."/>
            <person name="Oliveira C."/>
            <person name="Osipova E."/>
            <person name="Leigh N.D."/>
            <person name="Simon A."/>
            <person name="Yun M.H."/>
        </authorList>
    </citation>
    <scope>NUCLEOTIDE SEQUENCE</scope>
    <source>
        <strain evidence="2">20211129_DDA</strain>
        <tissue evidence="2">Liver</tissue>
    </source>
</reference>
<dbReference type="EMBL" id="JANPWB010000008">
    <property type="protein sequence ID" value="KAJ1165755.1"/>
    <property type="molecule type" value="Genomic_DNA"/>
</dbReference>
<proteinExistence type="predicted"/>